<evidence type="ECO:0000313" key="3">
    <source>
        <dbReference type="EMBL" id="KAF4303143.1"/>
    </source>
</evidence>
<feature type="region of interest" description="Disordered" evidence="1">
    <location>
        <begin position="157"/>
        <end position="182"/>
    </location>
</feature>
<protein>
    <recommendedName>
        <fullName evidence="2">NADAR domain-containing protein</fullName>
    </recommendedName>
</protein>
<dbReference type="OrthoDB" id="206452at2759"/>
<feature type="compositionally biased region" description="Basic and acidic residues" evidence="1">
    <location>
        <begin position="157"/>
        <end position="168"/>
    </location>
</feature>
<sequence>MPKPIFFFKEDTEHGYLCQWYPAPFTTADGVTFNCAEQWMMWSKARMAGDDSSQTAILKTKEPRKQKSLGRKVKGFDDAKWDEIKSAVVEEGNYLKFTQNESLRKRLLETGDRELAEASSFDRVWGIGYSAGEAAKAPRDSWGQNLLGKALVRVRERTRKEEDERVTRDNAAGEGNGQRSSE</sequence>
<dbReference type="InterPro" id="IPR012816">
    <property type="entry name" value="NADAR"/>
</dbReference>
<evidence type="ECO:0000256" key="1">
    <source>
        <dbReference type="SAM" id="MobiDB-lite"/>
    </source>
</evidence>
<reference evidence="3" key="1">
    <citation type="submission" date="2020-04" db="EMBL/GenBank/DDBJ databases">
        <title>Genome Assembly and Annotation of Botryosphaeria dothidea sdau 11-99, a Latent Pathogen of Apple Fruit Ring Rot in China.</title>
        <authorList>
            <person name="Yu C."/>
            <person name="Diao Y."/>
            <person name="Lu Q."/>
            <person name="Zhao J."/>
            <person name="Cui S."/>
            <person name="Peng C."/>
            <person name="He B."/>
            <person name="Liu H."/>
        </authorList>
    </citation>
    <scope>NUCLEOTIDE SEQUENCE [LARGE SCALE GENOMIC DNA]</scope>
    <source>
        <strain evidence="3">Sdau11-99</strain>
    </source>
</reference>
<dbReference type="Gene3D" id="1.10.357.40">
    <property type="entry name" value="YbiA-like"/>
    <property type="match status" value="1"/>
</dbReference>
<dbReference type="Proteomes" id="UP000572817">
    <property type="component" value="Unassembled WGS sequence"/>
</dbReference>
<dbReference type="CDD" id="cd15457">
    <property type="entry name" value="NADAR"/>
    <property type="match status" value="1"/>
</dbReference>
<proteinExistence type="predicted"/>
<dbReference type="NCBIfam" id="TIGR02464">
    <property type="entry name" value="ribofla_fusion"/>
    <property type="match status" value="1"/>
</dbReference>
<organism evidence="3 4">
    <name type="scientific">Botryosphaeria dothidea</name>
    <dbReference type="NCBI Taxonomy" id="55169"/>
    <lineage>
        <taxon>Eukaryota</taxon>
        <taxon>Fungi</taxon>
        <taxon>Dikarya</taxon>
        <taxon>Ascomycota</taxon>
        <taxon>Pezizomycotina</taxon>
        <taxon>Dothideomycetes</taxon>
        <taxon>Dothideomycetes incertae sedis</taxon>
        <taxon>Botryosphaeriales</taxon>
        <taxon>Botryosphaeriaceae</taxon>
        <taxon>Botryosphaeria</taxon>
    </lineage>
</organism>
<feature type="domain" description="NADAR" evidence="2">
    <location>
        <begin position="6"/>
        <end position="157"/>
    </location>
</feature>
<evidence type="ECO:0000259" key="2">
    <source>
        <dbReference type="Pfam" id="PF08719"/>
    </source>
</evidence>
<dbReference type="InterPro" id="IPR037238">
    <property type="entry name" value="YbiA-like_sf"/>
</dbReference>
<accession>A0A8H4INB5</accession>
<dbReference type="AlphaFoldDB" id="A0A8H4INB5"/>
<keyword evidence="4" id="KW-1185">Reference proteome</keyword>
<dbReference type="EMBL" id="WWBZ02000062">
    <property type="protein sequence ID" value="KAF4303143.1"/>
    <property type="molecule type" value="Genomic_DNA"/>
</dbReference>
<dbReference type="SUPFAM" id="SSF143990">
    <property type="entry name" value="YbiA-like"/>
    <property type="match status" value="1"/>
</dbReference>
<comment type="caution">
    <text evidence="3">The sequence shown here is derived from an EMBL/GenBank/DDBJ whole genome shotgun (WGS) entry which is preliminary data.</text>
</comment>
<name>A0A8H4INB5_9PEZI</name>
<evidence type="ECO:0000313" key="4">
    <source>
        <dbReference type="Proteomes" id="UP000572817"/>
    </source>
</evidence>
<gene>
    <name evidence="3" type="ORF">GTA08_BOTSDO09330</name>
</gene>
<dbReference type="Pfam" id="PF08719">
    <property type="entry name" value="NADAR"/>
    <property type="match status" value="1"/>
</dbReference>